<evidence type="ECO:0000313" key="9">
    <source>
        <dbReference type="Proteomes" id="UP001167160"/>
    </source>
</evidence>
<evidence type="ECO:0000256" key="5">
    <source>
        <dbReference type="ARBA" id="ARBA00050018"/>
    </source>
</evidence>
<reference evidence="8" key="1">
    <citation type="journal article" date="2023" name="Int. J. Syst. Evol. Microbiol.">
        <title>Streptomyces meridianus sp. nov. isolated from brackish water of the Tagus estuary in Alcochete, Portugal.</title>
        <authorList>
            <person name="Santos J.D.N."/>
            <person name="Klimek D."/>
            <person name="Calusinska M."/>
            <person name="Lobo Da Cunha A."/>
            <person name="Catita J."/>
            <person name="Goncalves H."/>
            <person name="Gonzalez I."/>
            <person name="Reyes F."/>
            <person name="Lage O.M."/>
        </authorList>
    </citation>
    <scope>NUCLEOTIDE SEQUENCE</scope>
    <source>
        <strain evidence="8">MTZ3.1</strain>
    </source>
</reference>
<dbReference type="Gene3D" id="3.50.50.60">
    <property type="entry name" value="FAD/NAD(P)-binding domain"/>
    <property type="match status" value="1"/>
</dbReference>
<dbReference type="InterPro" id="IPR036188">
    <property type="entry name" value="FAD/NAD-bd_sf"/>
</dbReference>
<keyword evidence="3 8" id="KW-0560">Oxidoreductase</keyword>
<evidence type="ECO:0000313" key="8">
    <source>
        <dbReference type="EMBL" id="MCM2576433.1"/>
    </source>
</evidence>
<dbReference type="Proteomes" id="UP001167160">
    <property type="component" value="Unassembled WGS sequence"/>
</dbReference>
<dbReference type="EMBL" id="JAMQGM010000008">
    <property type="protein sequence ID" value="MCM2576433.1"/>
    <property type="molecule type" value="Genomic_DNA"/>
</dbReference>
<dbReference type="Gene3D" id="3.30.9.10">
    <property type="entry name" value="D-Amino Acid Oxidase, subunit A, domain 2"/>
    <property type="match status" value="1"/>
</dbReference>
<comment type="pathway">
    <text evidence="1">Cofactor biosynthesis; thiamine diphosphate biosynthesis.</text>
</comment>
<dbReference type="InterPro" id="IPR006076">
    <property type="entry name" value="FAD-dep_OxRdtase"/>
</dbReference>
<feature type="compositionally biased region" description="Low complexity" evidence="6">
    <location>
        <begin position="385"/>
        <end position="407"/>
    </location>
</feature>
<evidence type="ECO:0000256" key="1">
    <source>
        <dbReference type="ARBA" id="ARBA00004948"/>
    </source>
</evidence>
<gene>
    <name evidence="8" type="primary">thiO</name>
    <name evidence="8" type="ORF">M1E25_03520</name>
</gene>
<dbReference type="RefSeq" id="WP_251409346.1">
    <property type="nucleotide sequence ID" value="NZ_JAMQGM010000008.1"/>
</dbReference>
<evidence type="ECO:0000259" key="7">
    <source>
        <dbReference type="Pfam" id="PF01266"/>
    </source>
</evidence>
<dbReference type="SUPFAM" id="SSF51905">
    <property type="entry name" value="FAD/NAD(P)-binding domain"/>
    <property type="match status" value="1"/>
</dbReference>
<accession>A0ABT0X1K0</accession>
<protein>
    <recommendedName>
        <fullName evidence="5">glycine oxidase</fullName>
        <ecNumber evidence="5">1.4.3.19</ecNumber>
    </recommendedName>
</protein>
<comment type="catalytic activity">
    <reaction evidence="4">
        <text>glycine + O2 + H2O = glyoxylate + H2O2 + NH4(+)</text>
        <dbReference type="Rhea" id="RHEA:11532"/>
        <dbReference type="ChEBI" id="CHEBI:15377"/>
        <dbReference type="ChEBI" id="CHEBI:15379"/>
        <dbReference type="ChEBI" id="CHEBI:16240"/>
        <dbReference type="ChEBI" id="CHEBI:28938"/>
        <dbReference type="ChEBI" id="CHEBI:36655"/>
        <dbReference type="ChEBI" id="CHEBI:57305"/>
        <dbReference type="EC" id="1.4.3.19"/>
    </reaction>
</comment>
<dbReference type="SUPFAM" id="SSF54373">
    <property type="entry name" value="FAD-linked reductases, C-terminal domain"/>
    <property type="match status" value="1"/>
</dbReference>
<evidence type="ECO:0000256" key="2">
    <source>
        <dbReference type="ARBA" id="ARBA00022977"/>
    </source>
</evidence>
<dbReference type="EC" id="1.4.3.19" evidence="5"/>
<name>A0ABT0X1K0_9ACTN</name>
<evidence type="ECO:0000256" key="4">
    <source>
        <dbReference type="ARBA" id="ARBA00049872"/>
    </source>
</evidence>
<comment type="caution">
    <text evidence="8">The sequence shown here is derived from an EMBL/GenBank/DDBJ whole genome shotgun (WGS) entry which is preliminary data.</text>
</comment>
<dbReference type="NCBIfam" id="TIGR02352">
    <property type="entry name" value="thiamin_ThiO"/>
    <property type="match status" value="1"/>
</dbReference>
<evidence type="ECO:0000256" key="6">
    <source>
        <dbReference type="SAM" id="MobiDB-lite"/>
    </source>
</evidence>
<evidence type="ECO:0000256" key="3">
    <source>
        <dbReference type="ARBA" id="ARBA00023002"/>
    </source>
</evidence>
<feature type="region of interest" description="Disordered" evidence="6">
    <location>
        <begin position="377"/>
        <end position="413"/>
    </location>
</feature>
<keyword evidence="9" id="KW-1185">Reference proteome</keyword>
<dbReference type="GO" id="GO:0043799">
    <property type="term" value="F:glycine oxidase activity"/>
    <property type="evidence" value="ECO:0007669"/>
    <property type="project" value="UniProtKB-EC"/>
</dbReference>
<proteinExistence type="predicted"/>
<organism evidence="8 9">
    <name type="scientific">Streptomyces meridianus</name>
    <dbReference type="NCBI Taxonomy" id="2938945"/>
    <lineage>
        <taxon>Bacteria</taxon>
        <taxon>Bacillati</taxon>
        <taxon>Actinomycetota</taxon>
        <taxon>Actinomycetes</taxon>
        <taxon>Kitasatosporales</taxon>
        <taxon>Streptomycetaceae</taxon>
        <taxon>Streptomyces</taxon>
    </lineage>
</organism>
<dbReference type="PANTHER" id="PTHR13847:SF289">
    <property type="entry name" value="GLYCINE OXIDASE"/>
    <property type="match status" value="1"/>
</dbReference>
<dbReference type="InterPro" id="IPR012727">
    <property type="entry name" value="Gly_oxidase_ThiO"/>
</dbReference>
<dbReference type="PANTHER" id="PTHR13847">
    <property type="entry name" value="SARCOSINE DEHYDROGENASE-RELATED"/>
    <property type="match status" value="1"/>
</dbReference>
<keyword evidence="2" id="KW-0784">Thiamine biosynthesis</keyword>
<sequence length="413" mass="42620">MRTSSNSPGGSLRKSCDVLVIGGGIIGLVTAWRAAQRGLRTAVADPAPGGGAAGVAAGMLAAVTELHYGEELLLGLNLASARRYPAFAAELEEASGQEIGYRACGTLAVALDADDRAHLRELHALQQRCGLESTWLTGRESRRLEPMLAPAVRGGLRVDGDHQVDPRRLASALLTSCERAGVVFHPGLAGQLSVVRDRAAGAVLQDGAEISADQVVLAAGCRSGALAGVPPEVLPPVRPVKGQVLRLRIPGTYAPFLSRTVRAVVRGGHVYLVPRENGELVVGATSEELGWDTTVTAGGVYELLRDAHELVPGVTELPLVETLAGLRPGSPDNAPLLGPTALPGLQLATGHYRNGVLLTPVTGDVMAEALTTGELTAEAQPFSPDRFTTSADSSAAAAPSVRPAGFAPSADSP</sequence>
<dbReference type="Pfam" id="PF01266">
    <property type="entry name" value="DAO"/>
    <property type="match status" value="1"/>
</dbReference>
<feature type="domain" description="FAD dependent oxidoreductase" evidence="7">
    <location>
        <begin position="17"/>
        <end position="368"/>
    </location>
</feature>